<dbReference type="GO" id="GO:0001726">
    <property type="term" value="C:ruffle"/>
    <property type="evidence" value="ECO:0007669"/>
    <property type="project" value="TreeGrafter"/>
</dbReference>
<feature type="coiled-coil region" evidence="1">
    <location>
        <begin position="125"/>
        <end position="152"/>
    </location>
</feature>
<feature type="region of interest" description="Disordered" evidence="2">
    <location>
        <begin position="691"/>
        <end position="728"/>
    </location>
</feature>
<dbReference type="Pfam" id="PF02205">
    <property type="entry name" value="WH2"/>
    <property type="match status" value="1"/>
</dbReference>
<dbReference type="Proteomes" id="UP000694545">
    <property type="component" value="Unplaced"/>
</dbReference>
<keyword evidence="1" id="KW-0175">Coiled coil</keyword>
<evidence type="ECO:0000256" key="2">
    <source>
        <dbReference type="SAM" id="MobiDB-lite"/>
    </source>
</evidence>
<accession>A0A8D2JK22</accession>
<dbReference type="GO" id="GO:0044295">
    <property type="term" value="C:axonal growth cone"/>
    <property type="evidence" value="ECO:0007669"/>
    <property type="project" value="TreeGrafter"/>
</dbReference>
<sequence>MFCLGNLQLPHISSMEDIVLDLSEIEETNSVSSCFASEDTTEDSGVMSSLSDIVSLDSQNDSMRSREKSVDAQETLTEIDSMFVAEACSAQSGSSHSDESGNIQRNKIDENMVEAKFENSDVFIAAQLQQTLDALDEDLAAMEGLHEDYESKSLFSEMINGAPCPPVKNAEAVQDISPSVPVTIIDEVPEGDITVQSDTEKESPFSPKIDGAEDNLDHHTSLGKPRNENHNTFYVDDDSPSKSLLQEQSPKEEFRHQNEEEPKCEFEMPISSYEKGNEGNEGQEIISKDWFDSEVSNAEVMAANVNIMSDVNRTKEKVRPPNEVDTKEDSLSKTKTELGLKHLSAKAHDEKEHAPSPSIWSHRVHNGITNYEPKLGLTTFKIVPPKPEVKYFDRGTSLSTGAIKIDELGNLVVPNVSDTKNVTVNTASSETEQTLTKKAKAYWTSNSMDKQLGEFPVSCSAKPVVNSKPLSKISSKIRLDCLTNLKVPLVDSNVVENNVEKAKPLVHVPQSSVKILTVPVVNTDKVELPFQKPQRRTSSHYVASAIAKRMDTSQFKTNQERHYKGEEMSNGKGLKTETEPLPKRCVVMAKYCTAETQPTETRKPCSDTFNCSKNVSNTLPLGARSGLMNNTANIKSENQSNPTNCYSEPFTRTPFKDSGIIRGEPCCSSIQNVILRETSYVLNQMKEQNDPTSPSFFHKTSHAHSSSPTFSSLVKSMRGHPGNSESELNGTLTIKHVVPEKDEKLGSALTRNKLESDIKDDNIYNVFGPKKKFKPVIQKSLPKDTSLHSALMEAIQTSGGRETLRKISPSTINGTQKKPFCTEPENARSALLAAIRGHCGTSKLKKVRIQYWDLFSSLLICCITLSLWP</sequence>
<feature type="region of interest" description="Disordered" evidence="2">
    <location>
        <begin position="315"/>
        <end position="335"/>
    </location>
</feature>
<dbReference type="GO" id="GO:0048471">
    <property type="term" value="C:perinuclear region of cytoplasm"/>
    <property type="evidence" value="ECO:0007669"/>
    <property type="project" value="TreeGrafter"/>
</dbReference>
<evidence type="ECO:0000313" key="5">
    <source>
        <dbReference type="Proteomes" id="UP000694545"/>
    </source>
</evidence>
<reference evidence="4" key="1">
    <citation type="submission" date="2025-08" db="UniProtKB">
        <authorList>
            <consortium name="Ensembl"/>
        </authorList>
    </citation>
    <scope>IDENTIFICATION</scope>
</reference>
<feature type="compositionally biased region" description="Basic and acidic residues" evidence="2">
    <location>
        <begin position="249"/>
        <end position="263"/>
    </location>
</feature>
<dbReference type="GO" id="GO:0043025">
    <property type="term" value="C:neuronal cell body"/>
    <property type="evidence" value="ECO:0007669"/>
    <property type="project" value="TreeGrafter"/>
</dbReference>
<dbReference type="PANTHER" id="PTHR47008">
    <property type="entry name" value="PROTEIN CORDON-BLEU"/>
    <property type="match status" value="1"/>
</dbReference>
<organism evidence="4 5">
    <name type="scientific">Varanus komodoensis</name>
    <name type="common">Komodo dragon</name>
    <dbReference type="NCBI Taxonomy" id="61221"/>
    <lineage>
        <taxon>Eukaryota</taxon>
        <taxon>Metazoa</taxon>
        <taxon>Chordata</taxon>
        <taxon>Craniata</taxon>
        <taxon>Vertebrata</taxon>
        <taxon>Euteleostomi</taxon>
        <taxon>Lepidosauria</taxon>
        <taxon>Squamata</taxon>
        <taxon>Bifurcata</taxon>
        <taxon>Unidentata</taxon>
        <taxon>Episquamata</taxon>
        <taxon>Toxicofera</taxon>
        <taxon>Anguimorpha</taxon>
        <taxon>Paleoanguimorpha</taxon>
        <taxon>Varanoidea</taxon>
        <taxon>Varanidae</taxon>
        <taxon>Varanus</taxon>
    </lineage>
</organism>
<dbReference type="AlphaFoldDB" id="A0A8D2JK22"/>
<keyword evidence="5" id="KW-1185">Reference proteome</keyword>
<dbReference type="Ensembl" id="ENSVKKT00000011186.1">
    <property type="protein sequence ID" value="ENSVKKP00000010923.1"/>
    <property type="gene ID" value="ENSVKKG00000007674.1"/>
</dbReference>
<dbReference type="SMART" id="SM00246">
    <property type="entry name" value="WH2"/>
    <property type="match status" value="2"/>
</dbReference>
<dbReference type="PANTHER" id="PTHR47008:SF1">
    <property type="entry name" value="PROTEIN CORDON-BLEU"/>
    <property type="match status" value="1"/>
</dbReference>
<feature type="domain" description="WH2" evidence="3">
    <location>
        <begin position="787"/>
        <end position="807"/>
    </location>
</feature>
<dbReference type="CDD" id="cd21799">
    <property type="entry name" value="WH2_Wa_Cobl"/>
    <property type="match status" value="1"/>
</dbReference>
<evidence type="ECO:0000259" key="3">
    <source>
        <dbReference type="PROSITE" id="PS51082"/>
    </source>
</evidence>
<dbReference type="GO" id="GO:0005884">
    <property type="term" value="C:actin filament"/>
    <property type="evidence" value="ECO:0007669"/>
    <property type="project" value="TreeGrafter"/>
</dbReference>
<feature type="compositionally biased region" description="Low complexity" evidence="2">
    <location>
        <begin position="703"/>
        <end position="712"/>
    </location>
</feature>
<evidence type="ECO:0000256" key="1">
    <source>
        <dbReference type="SAM" id="Coils"/>
    </source>
</evidence>
<protein>
    <recommendedName>
        <fullName evidence="3">WH2 domain-containing protein</fullName>
    </recommendedName>
</protein>
<evidence type="ECO:0000313" key="4">
    <source>
        <dbReference type="Ensembl" id="ENSVKKP00000010923.1"/>
    </source>
</evidence>
<feature type="region of interest" description="Disordered" evidence="2">
    <location>
        <begin position="195"/>
        <end position="263"/>
    </location>
</feature>
<dbReference type="GO" id="GO:0044294">
    <property type="term" value="C:dendritic growth cone"/>
    <property type="evidence" value="ECO:0007669"/>
    <property type="project" value="TreeGrafter"/>
</dbReference>
<name>A0A8D2JK22_VARKO</name>
<feature type="domain" description="WH2" evidence="3">
    <location>
        <begin position="827"/>
        <end position="847"/>
    </location>
</feature>
<dbReference type="PROSITE" id="PS51082">
    <property type="entry name" value="WH2"/>
    <property type="match status" value="2"/>
</dbReference>
<dbReference type="GO" id="GO:0030041">
    <property type="term" value="P:actin filament polymerization"/>
    <property type="evidence" value="ECO:0007669"/>
    <property type="project" value="TreeGrafter"/>
</dbReference>
<dbReference type="GO" id="GO:0051639">
    <property type="term" value="P:actin filament network formation"/>
    <property type="evidence" value="ECO:0007669"/>
    <property type="project" value="TreeGrafter"/>
</dbReference>
<dbReference type="InterPro" id="IPR003124">
    <property type="entry name" value="WH2_dom"/>
</dbReference>
<feature type="compositionally biased region" description="Basic and acidic residues" evidence="2">
    <location>
        <begin position="215"/>
        <end position="229"/>
    </location>
</feature>
<dbReference type="CDD" id="cd21800">
    <property type="entry name" value="WH2_Wb_Cobl"/>
    <property type="match status" value="1"/>
</dbReference>
<dbReference type="InterPro" id="IPR039895">
    <property type="entry name" value="COBL-like"/>
</dbReference>
<dbReference type="GO" id="GO:1990357">
    <property type="term" value="C:terminal web"/>
    <property type="evidence" value="ECO:0007669"/>
    <property type="project" value="TreeGrafter"/>
</dbReference>
<dbReference type="GO" id="GO:0005886">
    <property type="term" value="C:plasma membrane"/>
    <property type="evidence" value="ECO:0007669"/>
    <property type="project" value="TreeGrafter"/>
</dbReference>
<proteinExistence type="predicted"/>
<reference evidence="4" key="2">
    <citation type="submission" date="2025-09" db="UniProtKB">
        <authorList>
            <consortium name="Ensembl"/>
        </authorList>
    </citation>
    <scope>IDENTIFICATION</scope>
</reference>
<dbReference type="GO" id="GO:0003785">
    <property type="term" value="F:actin monomer binding"/>
    <property type="evidence" value="ECO:0007669"/>
    <property type="project" value="InterPro"/>
</dbReference>